<evidence type="ECO:0000256" key="7">
    <source>
        <dbReference type="SAM" id="Phobius"/>
    </source>
</evidence>
<dbReference type="eggNOG" id="COG0477">
    <property type="taxonomic scope" value="Bacteria"/>
</dbReference>
<accession>F5XGF1</accession>
<feature type="compositionally biased region" description="Basic and acidic residues" evidence="6">
    <location>
        <begin position="294"/>
        <end position="326"/>
    </location>
</feature>
<dbReference type="SUPFAM" id="SSF103473">
    <property type="entry name" value="MFS general substrate transporter"/>
    <property type="match status" value="1"/>
</dbReference>
<feature type="transmembrane region" description="Helical" evidence="7">
    <location>
        <begin position="21"/>
        <end position="42"/>
    </location>
</feature>
<keyword evidence="2" id="KW-1003">Cell membrane</keyword>
<feature type="region of interest" description="Disordered" evidence="6">
    <location>
        <begin position="248"/>
        <end position="341"/>
    </location>
</feature>
<feature type="compositionally biased region" description="Basic and acidic residues" evidence="6">
    <location>
        <begin position="398"/>
        <end position="411"/>
    </location>
</feature>
<dbReference type="GO" id="GO:0005886">
    <property type="term" value="C:plasma membrane"/>
    <property type="evidence" value="ECO:0007669"/>
    <property type="project" value="UniProtKB-SubCell"/>
</dbReference>
<name>F5XGF1_MICPN</name>
<dbReference type="Gene3D" id="1.20.1250.20">
    <property type="entry name" value="MFS general substrate transporter like domains"/>
    <property type="match status" value="1"/>
</dbReference>
<dbReference type="GO" id="GO:0022857">
    <property type="term" value="F:transmembrane transporter activity"/>
    <property type="evidence" value="ECO:0007669"/>
    <property type="project" value="InterPro"/>
</dbReference>
<dbReference type="InterPro" id="IPR011701">
    <property type="entry name" value="MFS"/>
</dbReference>
<proteinExistence type="predicted"/>
<feature type="transmembrane region" description="Helical" evidence="7">
    <location>
        <begin position="85"/>
        <end position="105"/>
    </location>
</feature>
<comment type="subcellular location">
    <subcellularLocation>
        <location evidence="1">Cell membrane</location>
        <topology evidence="1">Multi-pass membrane protein</topology>
    </subcellularLocation>
</comment>
<dbReference type="PANTHER" id="PTHR23513:SF6">
    <property type="entry name" value="MAJOR FACILITATOR SUPERFAMILY ASSOCIATED DOMAIN-CONTAINING PROTEIN"/>
    <property type="match status" value="1"/>
</dbReference>
<dbReference type="EMBL" id="AP012204">
    <property type="protein sequence ID" value="BAK33058.1"/>
    <property type="molecule type" value="Genomic_DNA"/>
</dbReference>
<dbReference type="CDD" id="cd06173">
    <property type="entry name" value="MFS_MefA_like"/>
    <property type="match status" value="1"/>
</dbReference>
<organism evidence="8 9">
    <name type="scientific">Microlunatus phosphovorus (strain ATCC 700054 / DSM 10555 / JCM 9379 / NBRC 101784 / NCIMB 13414 / VKM Ac-1990 / NM-1)</name>
    <dbReference type="NCBI Taxonomy" id="1032480"/>
    <lineage>
        <taxon>Bacteria</taxon>
        <taxon>Bacillati</taxon>
        <taxon>Actinomycetota</taxon>
        <taxon>Actinomycetes</taxon>
        <taxon>Propionibacteriales</taxon>
        <taxon>Propionibacteriaceae</taxon>
        <taxon>Microlunatus</taxon>
    </lineage>
</organism>
<evidence type="ECO:0000313" key="8">
    <source>
        <dbReference type="EMBL" id="BAK33058.1"/>
    </source>
</evidence>
<evidence type="ECO:0000256" key="2">
    <source>
        <dbReference type="ARBA" id="ARBA00022475"/>
    </source>
</evidence>
<dbReference type="Pfam" id="PF07690">
    <property type="entry name" value="MFS_1"/>
    <property type="match status" value="1"/>
</dbReference>
<keyword evidence="9" id="KW-1185">Reference proteome</keyword>
<evidence type="ECO:0000256" key="3">
    <source>
        <dbReference type="ARBA" id="ARBA00022692"/>
    </source>
</evidence>
<evidence type="ECO:0000256" key="6">
    <source>
        <dbReference type="SAM" id="MobiDB-lite"/>
    </source>
</evidence>
<evidence type="ECO:0000256" key="4">
    <source>
        <dbReference type="ARBA" id="ARBA00022989"/>
    </source>
</evidence>
<gene>
    <name evidence="8" type="ordered locus">MLP_00440</name>
</gene>
<dbReference type="PANTHER" id="PTHR23513">
    <property type="entry name" value="INTEGRAL MEMBRANE EFFLUX PROTEIN-RELATED"/>
    <property type="match status" value="1"/>
</dbReference>
<sequence length="421" mass="44231">MPTVDSVAPSIRRALGRSFSLFWFGEGVSLLGAATTSVLVPLLAVTQLSAGPGWMGLLTAATWLPWLVIGLPAGAWMDRSDPRRIMITADLVAAAALASVPVAWWLDALGLAQLLVVALVTGTCTVFFRTGYVKLLPQIVPAGALETANARVFGTESAMQVVGPGVAGLLAQVASAAVGLVGSVLGFCVSAICLARIRGETDQGARRKRCRLDRTDQRRNPYCARRPQPTSADGRRWGVQLRSHRVRSASRAVLGRRSGVDRSAGGGRDHDRWRRRSARGGGSSPARPALRHRPSIDRSAGHRWAECAPGRRAEQSGTARADRDRVGAGGGGGGGRQRDQGSLAATVRTFGADGSSAHHDAGGELRHHAAGRVGCRSPRQSLGRTAGNTAAGGHSCRRLPEHRWHQARPDADPAGPSGDSG</sequence>
<protein>
    <submittedName>
        <fullName evidence="8">Putative major facilitator superfamily transporter</fullName>
    </submittedName>
</protein>
<keyword evidence="3 7" id="KW-0812">Transmembrane</keyword>
<keyword evidence="4 7" id="KW-1133">Transmembrane helix</keyword>
<dbReference type="InterPro" id="IPR036259">
    <property type="entry name" value="MFS_trans_sf"/>
</dbReference>
<dbReference type="KEGG" id="mph:MLP_00440"/>
<feature type="transmembrane region" description="Helical" evidence="7">
    <location>
        <begin position="111"/>
        <end position="128"/>
    </location>
</feature>
<reference evidence="8 9" key="1">
    <citation type="submission" date="2011-05" db="EMBL/GenBank/DDBJ databases">
        <title>Whole genome sequence of Microlunatus phosphovorus NM-1.</title>
        <authorList>
            <person name="Hosoyama A."/>
            <person name="Sasaki K."/>
            <person name="Harada T."/>
            <person name="Igarashi R."/>
            <person name="Kawakoshi A."/>
            <person name="Sasagawa M."/>
            <person name="Fukada J."/>
            <person name="Nakamura S."/>
            <person name="Katano Y."/>
            <person name="Hanada S."/>
            <person name="Kamagata Y."/>
            <person name="Nakamura N."/>
            <person name="Yamazaki S."/>
            <person name="Fujita N."/>
        </authorList>
    </citation>
    <scope>NUCLEOTIDE SEQUENCE [LARGE SCALE GENOMIC DNA]</scope>
    <source>
        <strain evidence="9">ATCC 700054 / DSM 10555 / JCM 9379 / NBRC 101784 / NCIMB 13414 / VKM Ac-1990 / NM-1</strain>
    </source>
</reference>
<feature type="compositionally biased region" description="Polar residues" evidence="6">
    <location>
        <begin position="378"/>
        <end position="388"/>
    </location>
</feature>
<evidence type="ECO:0000256" key="1">
    <source>
        <dbReference type="ARBA" id="ARBA00004651"/>
    </source>
</evidence>
<dbReference type="Proteomes" id="UP000007947">
    <property type="component" value="Chromosome"/>
</dbReference>
<dbReference type="HOGENOM" id="CLU_651826_0_0_11"/>
<feature type="region of interest" description="Disordered" evidence="6">
    <location>
        <begin position="375"/>
        <end position="421"/>
    </location>
</feature>
<feature type="region of interest" description="Disordered" evidence="6">
    <location>
        <begin position="220"/>
        <end position="239"/>
    </location>
</feature>
<dbReference type="AlphaFoldDB" id="F5XGF1"/>
<evidence type="ECO:0000256" key="5">
    <source>
        <dbReference type="ARBA" id="ARBA00023136"/>
    </source>
</evidence>
<feature type="transmembrane region" description="Helical" evidence="7">
    <location>
        <begin position="54"/>
        <end position="73"/>
    </location>
</feature>
<keyword evidence="5 7" id="KW-0472">Membrane</keyword>
<dbReference type="STRING" id="1032480.MLP_00440"/>
<feature type="transmembrane region" description="Helical" evidence="7">
    <location>
        <begin position="173"/>
        <end position="197"/>
    </location>
</feature>
<evidence type="ECO:0000313" key="9">
    <source>
        <dbReference type="Proteomes" id="UP000007947"/>
    </source>
</evidence>